<protein>
    <submittedName>
        <fullName evidence="2">Methionine aminopeptidase 2b</fullName>
    </submittedName>
</protein>
<proteinExistence type="predicted"/>
<keyword evidence="1" id="KW-0732">Signal</keyword>
<accession>A0A830BVT8</accession>
<reference evidence="2" key="1">
    <citation type="submission" date="2020-07" db="EMBL/GenBank/DDBJ databases">
        <title>Ethylene signaling mediates host invasion by parasitic plants.</title>
        <authorList>
            <person name="Yoshida S."/>
        </authorList>
    </citation>
    <scope>NUCLEOTIDE SEQUENCE</scope>
    <source>
        <strain evidence="2">Okayama</strain>
    </source>
</reference>
<feature type="chain" id="PRO_5032364916" evidence="1">
    <location>
        <begin position="23"/>
        <end position="70"/>
    </location>
</feature>
<feature type="signal peptide" evidence="1">
    <location>
        <begin position="1"/>
        <end position="22"/>
    </location>
</feature>
<dbReference type="GO" id="GO:0004177">
    <property type="term" value="F:aminopeptidase activity"/>
    <property type="evidence" value="ECO:0007669"/>
    <property type="project" value="UniProtKB-KW"/>
</dbReference>
<organism evidence="2 3">
    <name type="scientific">Phtheirospermum japonicum</name>
    <dbReference type="NCBI Taxonomy" id="374723"/>
    <lineage>
        <taxon>Eukaryota</taxon>
        <taxon>Viridiplantae</taxon>
        <taxon>Streptophyta</taxon>
        <taxon>Embryophyta</taxon>
        <taxon>Tracheophyta</taxon>
        <taxon>Spermatophyta</taxon>
        <taxon>Magnoliopsida</taxon>
        <taxon>eudicotyledons</taxon>
        <taxon>Gunneridae</taxon>
        <taxon>Pentapetalae</taxon>
        <taxon>asterids</taxon>
        <taxon>lamiids</taxon>
        <taxon>Lamiales</taxon>
        <taxon>Orobanchaceae</taxon>
        <taxon>Orobanchaceae incertae sedis</taxon>
        <taxon>Phtheirospermum</taxon>
    </lineage>
</organism>
<gene>
    <name evidence="2" type="ORF">PHJA_001356800</name>
</gene>
<sequence>MNAFVHTKCFVLLLTKFHLVNRLMEMRNGHLGFVRYQSVQLSGDKEPNANWVAAHWTPNTGDKTVLQYDD</sequence>
<keyword evidence="2" id="KW-0378">Hydrolase</keyword>
<dbReference type="Proteomes" id="UP000653305">
    <property type="component" value="Unassembled WGS sequence"/>
</dbReference>
<comment type="caution">
    <text evidence="2">The sequence shown here is derived from an EMBL/GenBank/DDBJ whole genome shotgun (WGS) entry which is preliminary data.</text>
</comment>
<evidence type="ECO:0000256" key="1">
    <source>
        <dbReference type="SAM" id="SignalP"/>
    </source>
</evidence>
<evidence type="ECO:0000313" key="3">
    <source>
        <dbReference type="Proteomes" id="UP000653305"/>
    </source>
</evidence>
<keyword evidence="3" id="KW-1185">Reference proteome</keyword>
<dbReference type="AlphaFoldDB" id="A0A830BVT8"/>
<dbReference type="EMBL" id="BMAC01000268">
    <property type="protein sequence ID" value="GFP92127.1"/>
    <property type="molecule type" value="Genomic_DNA"/>
</dbReference>
<keyword evidence="2" id="KW-0645">Protease</keyword>
<evidence type="ECO:0000313" key="2">
    <source>
        <dbReference type="EMBL" id="GFP92127.1"/>
    </source>
</evidence>
<keyword evidence="2" id="KW-0031">Aminopeptidase</keyword>
<name>A0A830BVT8_9LAMI</name>